<evidence type="ECO:0000256" key="1">
    <source>
        <dbReference type="ARBA" id="ARBA00004123"/>
    </source>
</evidence>
<evidence type="ECO:0000259" key="11">
    <source>
        <dbReference type="PROSITE" id="PS51562"/>
    </source>
</evidence>
<sequence>MASSSSNIQQQETGHSSVVAQHYNQLEEKGRAARAESRIFYLRNFNNWIKSMLIGEFLQRVKEDKGREAEINVLDIGAGKGGDLLKWKKGDINHLTCADIAGTSMEQCQQRYRDMMNRNRRQRDRGRCFTAEFITADCTKVNLKEKYNDPSIQFDISSIQFSFHYCFESLAQAECMIQNAAECLRPGGYLIGTTPDANDIVRRVNEAEGLSFGNDIFSVTCESKDSFPIFGAKYDFHLEGVVDCPEFLVYFPAVEKIAEENGLKLVYKKRFEEFFYEYKTTENGKTLLSKMHALEVSSFCVN</sequence>
<evidence type="ECO:0000256" key="2">
    <source>
        <dbReference type="ARBA" id="ARBA00011926"/>
    </source>
</evidence>
<evidence type="ECO:0000256" key="3">
    <source>
        <dbReference type="ARBA" id="ARBA00022603"/>
    </source>
</evidence>
<dbReference type="PIRSF" id="PIRSF028762">
    <property type="entry name" value="ABD1"/>
    <property type="match status" value="1"/>
</dbReference>
<dbReference type="CDD" id="cd02440">
    <property type="entry name" value="AdoMet_MTases"/>
    <property type="match status" value="1"/>
</dbReference>
<keyword evidence="9" id="KW-0539">Nucleus</keyword>
<dbReference type="RefSeq" id="XP_022257673.1">
    <property type="nucleotide sequence ID" value="XM_022401965.1"/>
</dbReference>
<dbReference type="GeneID" id="106473559"/>
<evidence type="ECO:0000313" key="13">
    <source>
        <dbReference type="RefSeq" id="XP_022257672.1"/>
    </source>
</evidence>
<dbReference type="Gene3D" id="3.40.50.150">
    <property type="entry name" value="Vaccinia Virus protein VP39"/>
    <property type="match status" value="1"/>
</dbReference>
<dbReference type="InterPro" id="IPR004971">
    <property type="entry name" value="mRNA_G-N7_MeTrfase_dom"/>
</dbReference>
<dbReference type="PROSITE" id="PS51562">
    <property type="entry name" value="RNA_CAP0_MT"/>
    <property type="match status" value="1"/>
</dbReference>
<evidence type="ECO:0000256" key="7">
    <source>
        <dbReference type="ARBA" id="ARBA00022884"/>
    </source>
</evidence>
<evidence type="ECO:0000256" key="6">
    <source>
        <dbReference type="ARBA" id="ARBA00022691"/>
    </source>
</evidence>
<dbReference type="RefSeq" id="XP_022257672.1">
    <property type="nucleotide sequence ID" value="XM_022401964.1"/>
</dbReference>
<reference evidence="13 14" key="1">
    <citation type="submission" date="2025-05" db="UniProtKB">
        <authorList>
            <consortium name="RefSeq"/>
        </authorList>
    </citation>
    <scope>IDENTIFICATION</scope>
    <source>
        <tissue evidence="13 14">Muscle</tissue>
    </source>
</reference>
<evidence type="ECO:0000256" key="4">
    <source>
        <dbReference type="ARBA" id="ARBA00022664"/>
    </source>
</evidence>
<dbReference type="Pfam" id="PF03291">
    <property type="entry name" value="mRNA_G-N7_MeTrfase"/>
    <property type="match status" value="1"/>
</dbReference>
<keyword evidence="12" id="KW-1185">Reference proteome</keyword>
<dbReference type="PANTHER" id="PTHR12189">
    <property type="entry name" value="MRNA GUANINE-7- METHYLTRANSFERASE"/>
    <property type="match status" value="1"/>
</dbReference>
<dbReference type="Proteomes" id="UP000694941">
    <property type="component" value="Unplaced"/>
</dbReference>
<accession>A0ABM1TP67</accession>
<evidence type="ECO:0000313" key="14">
    <source>
        <dbReference type="RefSeq" id="XP_022257673.1"/>
    </source>
</evidence>
<keyword evidence="6" id="KW-0949">S-adenosyl-L-methionine</keyword>
<proteinExistence type="predicted"/>
<organism evidence="12 14">
    <name type="scientific">Limulus polyphemus</name>
    <name type="common">Atlantic horseshoe crab</name>
    <dbReference type="NCBI Taxonomy" id="6850"/>
    <lineage>
        <taxon>Eukaryota</taxon>
        <taxon>Metazoa</taxon>
        <taxon>Ecdysozoa</taxon>
        <taxon>Arthropoda</taxon>
        <taxon>Chelicerata</taxon>
        <taxon>Merostomata</taxon>
        <taxon>Xiphosura</taxon>
        <taxon>Limulidae</taxon>
        <taxon>Limulus</taxon>
    </lineage>
</organism>
<keyword evidence="7" id="KW-0694">RNA-binding</keyword>
<keyword evidence="5" id="KW-0808">Transferase</keyword>
<keyword evidence="4" id="KW-0507">mRNA processing</keyword>
<gene>
    <name evidence="13 14" type="primary">LOC106473559</name>
</gene>
<comment type="catalytic activity">
    <reaction evidence="10">
        <text>a 5'-end (5'-triphosphoguanosine)-ribonucleoside in mRNA + S-adenosyl-L-methionine = a 5'-end (N(7)-methyl 5'-triphosphoguanosine)-ribonucleoside in mRNA + S-adenosyl-L-homocysteine</text>
        <dbReference type="Rhea" id="RHEA:67008"/>
        <dbReference type="Rhea" id="RHEA-COMP:17166"/>
        <dbReference type="Rhea" id="RHEA-COMP:17167"/>
        <dbReference type="ChEBI" id="CHEBI:57856"/>
        <dbReference type="ChEBI" id="CHEBI:59789"/>
        <dbReference type="ChEBI" id="CHEBI:156461"/>
        <dbReference type="ChEBI" id="CHEBI:167617"/>
        <dbReference type="EC" id="2.1.1.56"/>
    </reaction>
</comment>
<dbReference type="InterPro" id="IPR039753">
    <property type="entry name" value="RG7MT1"/>
</dbReference>
<protein>
    <recommendedName>
        <fullName evidence="2">mRNA (guanine-N(7))-methyltransferase</fullName>
        <ecNumber evidence="2">2.1.1.56</ecNumber>
    </recommendedName>
</protein>
<keyword evidence="3" id="KW-0489">Methyltransferase</keyword>
<evidence type="ECO:0000256" key="10">
    <source>
        <dbReference type="ARBA" id="ARBA00044712"/>
    </source>
</evidence>
<name>A0ABM1TP67_LIMPO</name>
<dbReference type="EC" id="2.1.1.56" evidence="2"/>
<dbReference type="SUPFAM" id="SSF53335">
    <property type="entry name" value="S-adenosyl-L-methionine-dependent methyltransferases"/>
    <property type="match status" value="1"/>
</dbReference>
<dbReference type="InterPro" id="IPR016899">
    <property type="entry name" value="mRNA_G-N7_MeTrfase_euk"/>
</dbReference>
<dbReference type="PANTHER" id="PTHR12189:SF2">
    <property type="entry name" value="MRNA CAP GUANINE-N7 METHYLTRANSFERASE"/>
    <property type="match status" value="1"/>
</dbReference>
<evidence type="ECO:0000256" key="5">
    <source>
        <dbReference type="ARBA" id="ARBA00022679"/>
    </source>
</evidence>
<feature type="domain" description="MRNA cap 0 methyltransferase" evidence="11">
    <location>
        <begin position="37"/>
        <end position="302"/>
    </location>
</feature>
<keyword evidence="8" id="KW-0506">mRNA capping</keyword>
<evidence type="ECO:0000256" key="9">
    <source>
        <dbReference type="ARBA" id="ARBA00023242"/>
    </source>
</evidence>
<dbReference type="InterPro" id="IPR029063">
    <property type="entry name" value="SAM-dependent_MTases_sf"/>
</dbReference>
<evidence type="ECO:0000313" key="12">
    <source>
        <dbReference type="Proteomes" id="UP000694941"/>
    </source>
</evidence>
<evidence type="ECO:0000256" key="8">
    <source>
        <dbReference type="ARBA" id="ARBA00023042"/>
    </source>
</evidence>
<comment type="subcellular location">
    <subcellularLocation>
        <location evidence="1">Nucleus</location>
    </subcellularLocation>
</comment>